<keyword evidence="9" id="KW-0378">Hydrolase</keyword>
<dbReference type="InterPro" id="IPR005760">
    <property type="entry name" value="A/G_AdeGlyc_MutY"/>
</dbReference>
<dbReference type="Pfam" id="PF14815">
    <property type="entry name" value="NUDIX_4"/>
    <property type="match status" value="1"/>
</dbReference>
<comment type="catalytic activity">
    <reaction evidence="1 14">
        <text>Hydrolyzes free adenine bases from 7,8-dihydro-8-oxoguanine:adenine mismatched double-stranded DNA, leaving an apurinic site.</text>
        <dbReference type="EC" id="3.2.2.31"/>
    </reaction>
</comment>
<dbReference type="InterPro" id="IPR015797">
    <property type="entry name" value="NUDIX_hydrolase-like_dom_sf"/>
</dbReference>
<dbReference type="EMBL" id="CCBC010000132">
    <property type="protein sequence ID" value="CDO17608.1"/>
    <property type="molecule type" value="Genomic_DNA"/>
</dbReference>
<keyword evidence="8 14" id="KW-0227">DNA damage</keyword>
<dbReference type="Pfam" id="PF00633">
    <property type="entry name" value="HHH"/>
    <property type="match status" value="1"/>
</dbReference>
<evidence type="ECO:0000256" key="12">
    <source>
        <dbReference type="ARBA" id="ARBA00023204"/>
    </source>
</evidence>
<reference evidence="16 17" key="1">
    <citation type="submission" date="2014-02" db="EMBL/GenBank/DDBJ databases">
        <authorList>
            <person name="Manrique M."/>
        </authorList>
    </citation>
    <scope>NUCLEOTIDE SEQUENCE [LARGE SCALE GENOMIC DNA]</scope>
    <source>
        <strain evidence="16 17">LMG17956</strain>
    </source>
</reference>
<gene>
    <name evidence="16" type="ORF">BN963_SGAL_00801</name>
</gene>
<dbReference type="GO" id="GO:0046872">
    <property type="term" value="F:metal ion binding"/>
    <property type="evidence" value="ECO:0007669"/>
    <property type="project" value="UniProtKB-UniRule"/>
</dbReference>
<dbReference type="FunFam" id="1.10.340.30:FF:000002">
    <property type="entry name" value="Adenine DNA glycosylase"/>
    <property type="match status" value="1"/>
</dbReference>
<dbReference type="InterPro" id="IPR000445">
    <property type="entry name" value="HhH_motif"/>
</dbReference>
<evidence type="ECO:0000313" key="16">
    <source>
        <dbReference type="EMBL" id="CDO17608.1"/>
    </source>
</evidence>
<dbReference type="Gene3D" id="1.10.340.30">
    <property type="entry name" value="Hypothetical protein, domain 2"/>
    <property type="match status" value="1"/>
</dbReference>
<evidence type="ECO:0000256" key="6">
    <source>
        <dbReference type="ARBA" id="ARBA00022485"/>
    </source>
</evidence>
<keyword evidence="13 14" id="KW-0326">Glycosidase</keyword>
<dbReference type="SUPFAM" id="SSF48150">
    <property type="entry name" value="DNA-glycosylase"/>
    <property type="match status" value="1"/>
</dbReference>
<keyword evidence="11" id="KW-0411">Iron-sulfur</keyword>
<protein>
    <recommendedName>
        <fullName evidence="5 14">Adenine DNA glycosylase</fullName>
        <ecNumber evidence="4 14">3.2.2.31</ecNumber>
    </recommendedName>
</protein>
<comment type="similarity">
    <text evidence="3 14">Belongs to the Nth/MutY family.</text>
</comment>
<evidence type="ECO:0000259" key="15">
    <source>
        <dbReference type="SMART" id="SM00478"/>
    </source>
</evidence>
<dbReference type="PANTHER" id="PTHR42944:SF1">
    <property type="entry name" value="ADENINE DNA GLYCOSYLASE"/>
    <property type="match status" value="1"/>
</dbReference>
<organism evidence="16 17">
    <name type="scientific">Streptococcus gallolyticus</name>
    <dbReference type="NCBI Taxonomy" id="315405"/>
    <lineage>
        <taxon>Bacteria</taxon>
        <taxon>Bacillati</taxon>
        <taxon>Bacillota</taxon>
        <taxon>Bacilli</taxon>
        <taxon>Lactobacillales</taxon>
        <taxon>Streptococcaceae</taxon>
        <taxon>Streptococcus</taxon>
    </lineage>
</organism>
<keyword evidence="10 14" id="KW-0408">Iron</keyword>
<dbReference type="GO" id="GO:0032357">
    <property type="term" value="F:oxidized purine DNA binding"/>
    <property type="evidence" value="ECO:0007669"/>
    <property type="project" value="TreeGrafter"/>
</dbReference>
<evidence type="ECO:0000256" key="4">
    <source>
        <dbReference type="ARBA" id="ARBA00012045"/>
    </source>
</evidence>
<dbReference type="GO" id="GO:0000701">
    <property type="term" value="F:purine-specific mismatch base pair DNA N-glycosylase activity"/>
    <property type="evidence" value="ECO:0007669"/>
    <property type="project" value="UniProtKB-EC"/>
</dbReference>
<dbReference type="CDD" id="cd03431">
    <property type="entry name" value="NUDIX_DNA_Glycosylase_C-MutY"/>
    <property type="match status" value="1"/>
</dbReference>
<evidence type="ECO:0000256" key="13">
    <source>
        <dbReference type="ARBA" id="ARBA00023295"/>
    </source>
</evidence>
<dbReference type="InterPro" id="IPR011257">
    <property type="entry name" value="DNA_glycosylase"/>
</dbReference>
<dbReference type="SMART" id="SM00478">
    <property type="entry name" value="ENDO3c"/>
    <property type="match status" value="1"/>
</dbReference>
<keyword evidence="7" id="KW-0479">Metal-binding</keyword>
<dbReference type="SUPFAM" id="SSF55811">
    <property type="entry name" value="Nudix"/>
    <property type="match status" value="1"/>
</dbReference>
<dbReference type="Proteomes" id="UP000027584">
    <property type="component" value="Unassembled WGS sequence"/>
</dbReference>
<evidence type="ECO:0000256" key="10">
    <source>
        <dbReference type="ARBA" id="ARBA00023004"/>
    </source>
</evidence>
<dbReference type="GO" id="GO:0034039">
    <property type="term" value="F:8-oxo-7,8-dihydroguanine DNA N-glycosylase activity"/>
    <property type="evidence" value="ECO:0007669"/>
    <property type="project" value="TreeGrafter"/>
</dbReference>
<feature type="domain" description="HhH-GPD" evidence="15">
    <location>
        <begin position="52"/>
        <end position="203"/>
    </location>
</feature>
<dbReference type="Gene3D" id="1.10.1670.10">
    <property type="entry name" value="Helix-hairpin-Helix base-excision DNA repair enzymes (C-terminal)"/>
    <property type="match status" value="1"/>
</dbReference>
<evidence type="ECO:0000256" key="8">
    <source>
        <dbReference type="ARBA" id="ARBA00022763"/>
    </source>
</evidence>
<dbReference type="InterPro" id="IPR003265">
    <property type="entry name" value="HhH-GPD_domain"/>
</dbReference>
<dbReference type="GO" id="GO:0006284">
    <property type="term" value="P:base-excision repair"/>
    <property type="evidence" value="ECO:0007669"/>
    <property type="project" value="UniProtKB-UniRule"/>
</dbReference>
<name>A0A060RGC5_9STRE</name>
<dbReference type="AlphaFoldDB" id="A0A060RGC5"/>
<dbReference type="GO" id="GO:0006298">
    <property type="term" value="P:mismatch repair"/>
    <property type="evidence" value="ECO:0007669"/>
    <property type="project" value="TreeGrafter"/>
</dbReference>
<evidence type="ECO:0000256" key="14">
    <source>
        <dbReference type="RuleBase" id="RU365096"/>
    </source>
</evidence>
<dbReference type="InterPro" id="IPR044298">
    <property type="entry name" value="MIG/MutY"/>
</dbReference>
<dbReference type="InterPro" id="IPR023170">
    <property type="entry name" value="HhH_base_excis_C"/>
</dbReference>
<dbReference type="Gene3D" id="3.90.79.10">
    <property type="entry name" value="Nucleoside Triphosphate Pyrophosphohydrolase"/>
    <property type="match status" value="1"/>
</dbReference>
<keyword evidence="12" id="KW-0234">DNA repair</keyword>
<evidence type="ECO:0000256" key="1">
    <source>
        <dbReference type="ARBA" id="ARBA00000843"/>
    </source>
</evidence>
<sequence length="384" mass="44722">MINFTDYGIEMWDDEKIASFRRTLLAWYDNEKRDLPWRRTKNPYHIWVSEIMLQQTQVVTVIPYYERFLAWFPTVDALAKAPEEKLLKAWEGLGYYSRVRNMQKAAQEIMDDFNGEFPSTYDDILSLKGIGPYTAGAIASIAFDLPEPAVDGNVMRVMARLFEVNYDIGDPKNRKIFQAIMEVLIDPERPGDFNQALMDLGADIDSAKNPRPDESPIRFFSAAYLHGTYDKYPIKLPKKKPKPLQIQAFVIRNSKGDFLLEKNTDGRLLGGFWSFPIMETDFIGQQLDLFETDNAKNTLKTTSQKTLFKEDYQLNPTWTNQTFNHVKHTFSHQKWTIELIEGSVNSNEFTKDRELRWVAQDQLSTYPMATPQKKMLKEYLKIEE</sequence>
<dbReference type="Pfam" id="PF00730">
    <property type="entry name" value="HhH-GPD"/>
    <property type="match status" value="1"/>
</dbReference>
<evidence type="ECO:0000256" key="2">
    <source>
        <dbReference type="ARBA" id="ARBA00002933"/>
    </source>
</evidence>
<accession>A0A060RGC5</accession>
<dbReference type="PANTHER" id="PTHR42944">
    <property type="entry name" value="ADENINE DNA GLYCOSYLASE"/>
    <property type="match status" value="1"/>
</dbReference>
<comment type="cofactor">
    <cofactor evidence="14">
        <name>[4Fe-4S] cluster</name>
        <dbReference type="ChEBI" id="CHEBI:49883"/>
    </cofactor>
    <text evidence="14">Binds 1 [4Fe-4S] cluster.</text>
</comment>
<comment type="function">
    <text evidence="2">Adenine glycosylase active on G-A mispairs. MutY also corrects error-prone DNA synthesis past GO lesions which are due to the oxidatively damaged form of guanine: 7,8-dihydro-8-oxoguanine (8-oxo-dGTP).</text>
</comment>
<evidence type="ECO:0000313" key="17">
    <source>
        <dbReference type="Proteomes" id="UP000027584"/>
    </source>
</evidence>
<evidence type="ECO:0000256" key="5">
    <source>
        <dbReference type="ARBA" id="ARBA00022023"/>
    </source>
</evidence>
<keyword evidence="6" id="KW-0004">4Fe-4S</keyword>
<reference evidence="16 17" key="2">
    <citation type="submission" date="2014-05" db="EMBL/GenBank/DDBJ databases">
        <title>Genome sequence of Streptococcus gallolyticus.</title>
        <authorList>
            <person name="Del Campo R."/>
        </authorList>
    </citation>
    <scope>NUCLEOTIDE SEQUENCE [LARGE SCALE GENOMIC DNA]</scope>
    <source>
        <strain evidence="16 17">LMG17956</strain>
    </source>
</reference>
<evidence type="ECO:0000256" key="7">
    <source>
        <dbReference type="ARBA" id="ARBA00022723"/>
    </source>
</evidence>
<comment type="caution">
    <text evidence="16">The sequence shown here is derived from an EMBL/GenBank/DDBJ whole genome shotgun (WGS) entry which is preliminary data.</text>
</comment>
<evidence type="ECO:0000256" key="3">
    <source>
        <dbReference type="ARBA" id="ARBA00008343"/>
    </source>
</evidence>
<evidence type="ECO:0000256" key="11">
    <source>
        <dbReference type="ARBA" id="ARBA00023014"/>
    </source>
</evidence>
<dbReference type="GO" id="GO:0035485">
    <property type="term" value="F:adenine/guanine mispair binding"/>
    <property type="evidence" value="ECO:0007669"/>
    <property type="project" value="TreeGrafter"/>
</dbReference>
<dbReference type="EC" id="3.2.2.31" evidence="4 14"/>
<dbReference type="GO" id="GO:0051539">
    <property type="term" value="F:4 iron, 4 sulfur cluster binding"/>
    <property type="evidence" value="ECO:0007669"/>
    <property type="project" value="UniProtKB-UniRule"/>
</dbReference>
<dbReference type="InterPro" id="IPR029119">
    <property type="entry name" value="MutY_C"/>
</dbReference>
<evidence type="ECO:0000256" key="9">
    <source>
        <dbReference type="ARBA" id="ARBA00022801"/>
    </source>
</evidence>
<proteinExistence type="inferred from homology"/>
<dbReference type="NCBIfam" id="TIGR01084">
    <property type="entry name" value="mutY"/>
    <property type="match status" value="1"/>
</dbReference>
<dbReference type="CDD" id="cd00056">
    <property type="entry name" value="ENDO3c"/>
    <property type="match status" value="1"/>
</dbReference>